<feature type="compositionally biased region" description="Basic and acidic residues" evidence="3">
    <location>
        <begin position="116"/>
        <end position="136"/>
    </location>
</feature>
<dbReference type="Gene3D" id="2.40.50.100">
    <property type="match status" value="1"/>
</dbReference>
<evidence type="ECO:0000256" key="4">
    <source>
        <dbReference type="SAM" id="Phobius"/>
    </source>
</evidence>
<evidence type="ECO:0000259" key="5">
    <source>
        <dbReference type="Pfam" id="PF25984"/>
    </source>
</evidence>
<gene>
    <name evidence="7" type="ORF">J2S18_000611</name>
</gene>
<protein>
    <submittedName>
        <fullName evidence="7">HlyD family secretion protein</fullName>
    </submittedName>
</protein>
<keyword evidence="4" id="KW-0812">Transmembrane</keyword>
<evidence type="ECO:0000259" key="6">
    <source>
        <dbReference type="Pfam" id="PF25990"/>
    </source>
</evidence>
<dbReference type="Pfam" id="PF25984">
    <property type="entry name" value="BSH_YknX"/>
    <property type="match status" value="1"/>
</dbReference>
<evidence type="ECO:0000313" key="8">
    <source>
        <dbReference type="Proteomes" id="UP001228504"/>
    </source>
</evidence>
<feature type="region of interest" description="Disordered" evidence="3">
    <location>
        <begin position="116"/>
        <end position="148"/>
    </location>
</feature>
<dbReference type="Gene3D" id="2.40.420.20">
    <property type="match status" value="1"/>
</dbReference>
<comment type="caution">
    <text evidence="7">The sequence shown here is derived from an EMBL/GenBank/DDBJ whole genome shotgun (WGS) entry which is preliminary data.</text>
</comment>
<dbReference type="InterPro" id="IPR058639">
    <property type="entry name" value="BSH_YknX-like"/>
</dbReference>
<comment type="subcellular location">
    <subcellularLocation>
        <location evidence="1">Cell envelope</location>
    </subcellularLocation>
</comment>
<evidence type="ECO:0000256" key="1">
    <source>
        <dbReference type="ARBA" id="ARBA00004196"/>
    </source>
</evidence>
<keyword evidence="2" id="KW-0175">Coiled coil</keyword>
<dbReference type="Gene3D" id="2.40.30.170">
    <property type="match status" value="1"/>
</dbReference>
<dbReference type="EMBL" id="JAUSUF010000001">
    <property type="protein sequence ID" value="MDQ0148694.1"/>
    <property type="molecule type" value="Genomic_DNA"/>
</dbReference>
<dbReference type="PANTHER" id="PTHR32347">
    <property type="entry name" value="EFFLUX SYSTEM COMPONENT YKNX-RELATED"/>
    <property type="match status" value="1"/>
</dbReference>
<feature type="transmembrane region" description="Helical" evidence="4">
    <location>
        <begin position="6"/>
        <end position="25"/>
    </location>
</feature>
<dbReference type="Gene3D" id="1.10.287.470">
    <property type="entry name" value="Helix hairpin bin"/>
    <property type="match status" value="1"/>
</dbReference>
<name>A0ABT9URW6_9FIRM</name>
<feature type="domain" description="YknX-like beta-barrel" evidence="6">
    <location>
        <begin position="215"/>
        <end position="298"/>
    </location>
</feature>
<organism evidence="7 8">
    <name type="scientific">Eubacterium multiforme</name>
    <dbReference type="NCBI Taxonomy" id="83339"/>
    <lineage>
        <taxon>Bacteria</taxon>
        <taxon>Bacillati</taxon>
        <taxon>Bacillota</taxon>
        <taxon>Clostridia</taxon>
        <taxon>Eubacteriales</taxon>
        <taxon>Eubacteriaceae</taxon>
        <taxon>Eubacterium</taxon>
    </lineage>
</organism>
<evidence type="ECO:0000256" key="2">
    <source>
        <dbReference type="ARBA" id="ARBA00023054"/>
    </source>
</evidence>
<accession>A0ABT9URW6</accession>
<dbReference type="InterPro" id="IPR058636">
    <property type="entry name" value="Beta-barrel_YknX"/>
</dbReference>
<keyword evidence="8" id="KW-1185">Reference proteome</keyword>
<dbReference type="RefSeq" id="WP_307483033.1">
    <property type="nucleotide sequence ID" value="NZ_JAUSUF010000001.1"/>
</dbReference>
<dbReference type="Pfam" id="PF25990">
    <property type="entry name" value="Beta-barrel_YknX"/>
    <property type="match status" value="1"/>
</dbReference>
<keyword evidence="4" id="KW-1133">Transmembrane helix</keyword>
<reference evidence="7 8" key="1">
    <citation type="submission" date="2023-07" db="EMBL/GenBank/DDBJ databases">
        <title>Genomic Encyclopedia of Type Strains, Phase IV (KMG-IV): sequencing the most valuable type-strain genomes for metagenomic binning, comparative biology and taxonomic classification.</title>
        <authorList>
            <person name="Goeker M."/>
        </authorList>
    </citation>
    <scope>NUCLEOTIDE SEQUENCE [LARGE SCALE GENOMIC DNA]</scope>
    <source>
        <strain evidence="7 8">DSM 20694</strain>
    </source>
</reference>
<keyword evidence="4" id="KW-0472">Membrane</keyword>
<evidence type="ECO:0000256" key="3">
    <source>
        <dbReference type="SAM" id="MobiDB-lite"/>
    </source>
</evidence>
<sequence>MKKKYVIIIVIAVIIIASTTGLYFLKKSMDKGKTSSMETYTVPSVEKVFVNGVIEPEKTKEIYLDPSKGNVDKVFVKNDQIVKKGDNLFVYKDDKVNAQVDQIELQLETAKNQKKELLKQKESSKKQLEELKKESAKNPGSIAGKNVPMGNAQEISTESIDSQINLYEKQIKSLKDKEYKTITAPISGKVILHNSNSKNNMASPYITIESTDFYMNGTVNEKDQPRLKKNQDVDITIVATNKKIKGKISKVSDTPTNSGGMDVAAKGVGQGNNNNMSYYEVNIELDTQKGLTNGFHVQGSINLDDKPIEIPKKAVLKNGDESYVFKKVDGKLVKQVITYSSKKGNDDVVIVNSGLVSGDEIISNADYNMKEGMSVE</sequence>
<dbReference type="InterPro" id="IPR050465">
    <property type="entry name" value="UPF0194_transport"/>
</dbReference>
<dbReference type="SUPFAM" id="SSF111369">
    <property type="entry name" value="HlyD-like secretion proteins"/>
    <property type="match status" value="1"/>
</dbReference>
<evidence type="ECO:0000313" key="7">
    <source>
        <dbReference type="EMBL" id="MDQ0148694.1"/>
    </source>
</evidence>
<dbReference type="Proteomes" id="UP001228504">
    <property type="component" value="Unassembled WGS sequence"/>
</dbReference>
<proteinExistence type="predicted"/>
<dbReference type="PANTHER" id="PTHR32347:SF14">
    <property type="entry name" value="EFFLUX SYSTEM COMPONENT YKNX-RELATED"/>
    <property type="match status" value="1"/>
</dbReference>
<feature type="domain" description="YknX-like barrel-sandwich hybrid" evidence="5">
    <location>
        <begin position="61"/>
        <end position="208"/>
    </location>
</feature>